<protein>
    <submittedName>
        <fullName evidence="2">Uncharacterized protein</fullName>
    </submittedName>
</protein>
<evidence type="ECO:0000313" key="2">
    <source>
        <dbReference type="EMBL" id="CAD2166162.1"/>
    </source>
</evidence>
<comment type="caution">
    <text evidence="2">The sequence shown here is derived from an EMBL/GenBank/DDBJ whole genome shotgun (WGS) entry which is preliminary data.</text>
</comment>
<dbReference type="Proteomes" id="UP000580250">
    <property type="component" value="Unassembled WGS sequence"/>
</dbReference>
<accession>A0A6V7UWG4</accession>
<name>A0A6V7UWG4_MELEN</name>
<evidence type="ECO:0000256" key="1">
    <source>
        <dbReference type="SAM" id="SignalP"/>
    </source>
</evidence>
<organism evidence="2 3">
    <name type="scientific">Meloidogyne enterolobii</name>
    <name type="common">Root-knot nematode worm</name>
    <name type="synonym">Meloidogyne mayaguensis</name>
    <dbReference type="NCBI Taxonomy" id="390850"/>
    <lineage>
        <taxon>Eukaryota</taxon>
        <taxon>Metazoa</taxon>
        <taxon>Ecdysozoa</taxon>
        <taxon>Nematoda</taxon>
        <taxon>Chromadorea</taxon>
        <taxon>Rhabditida</taxon>
        <taxon>Tylenchina</taxon>
        <taxon>Tylenchomorpha</taxon>
        <taxon>Tylenchoidea</taxon>
        <taxon>Meloidogynidae</taxon>
        <taxon>Meloidogyninae</taxon>
        <taxon>Meloidogyne</taxon>
    </lineage>
</organism>
<feature type="signal peptide" evidence="1">
    <location>
        <begin position="1"/>
        <end position="19"/>
    </location>
</feature>
<sequence>MNLLFFIFVFFAMFNLCYSRYGQQPNRYVDYNNNYNQPPSNNYNNYYSGGRQQGGWGQSNNGKIGISNDLISLISNTTMEITMTTTNHNNNNPSHHPHSHKPEIANLILRFLCHLEHLELPMGIHKKISERMK</sequence>
<evidence type="ECO:0000313" key="3">
    <source>
        <dbReference type="Proteomes" id="UP000580250"/>
    </source>
</evidence>
<dbReference type="AlphaFoldDB" id="A0A6V7UWG4"/>
<reference evidence="2 3" key="1">
    <citation type="submission" date="2020-08" db="EMBL/GenBank/DDBJ databases">
        <authorList>
            <person name="Koutsovoulos G."/>
            <person name="Danchin GJ E."/>
        </authorList>
    </citation>
    <scope>NUCLEOTIDE SEQUENCE [LARGE SCALE GENOMIC DNA]</scope>
</reference>
<gene>
    <name evidence="2" type="ORF">MENT_LOCUS17647</name>
</gene>
<feature type="chain" id="PRO_5027973895" evidence="1">
    <location>
        <begin position="20"/>
        <end position="133"/>
    </location>
</feature>
<dbReference type="EMBL" id="CAJEWN010000115">
    <property type="protein sequence ID" value="CAD2166162.1"/>
    <property type="molecule type" value="Genomic_DNA"/>
</dbReference>
<proteinExistence type="predicted"/>
<keyword evidence="1" id="KW-0732">Signal</keyword>